<sequence>MVWGQLIGCFRHLFPNSALSAELNHCDRQPNSNNNANRDFDYWDADPATIPKNVKEKIDI</sequence>
<comment type="caution">
    <text evidence="1">The sequence shown here is derived from an EMBL/GenBank/DDBJ whole genome shotgun (WGS) entry which is preliminary data.</text>
</comment>
<dbReference type="EMBL" id="JNAM01000011">
    <property type="protein sequence ID" value="KGF97141.1"/>
    <property type="molecule type" value="Genomic_DNA"/>
</dbReference>
<dbReference type="Proteomes" id="UP000030445">
    <property type="component" value="Unassembled WGS sequence"/>
</dbReference>
<dbReference type="RefSeq" id="WP_032527350.1">
    <property type="nucleotide sequence ID" value="NZ_CP138951.1"/>
</dbReference>
<name>A0A0A2A8K7_PROMR</name>
<evidence type="ECO:0000313" key="1">
    <source>
        <dbReference type="EMBL" id="KGF97141.1"/>
    </source>
</evidence>
<evidence type="ECO:0000313" key="2">
    <source>
        <dbReference type="Proteomes" id="UP000030445"/>
    </source>
</evidence>
<reference evidence="2" key="1">
    <citation type="journal article" date="2014" name="Sci. Data">
        <title>Genomes of diverse isolates of the marine cyanobacterium Prochlorococcus.</title>
        <authorList>
            <person name="Biller S."/>
            <person name="Berube P."/>
            <person name="Thompson J."/>
            <person name="Kelly L."/>
            <person name="Roggensack S."/>
            <person name="Awad L."/>
            <person name="Roache-Johnson K."/>
            <person name="Ding H."/>
            <person name="Giovannoni S.J."/>
            <person name="Moore L.R."/>
            <person name="Chisholm S.W."/>
        </authorList>
    </citation>
    <scope>NUCLEOTIDE SEQUENCE [LARGE SCALE GENOMIC DNA]</scope>
    <source>
        <strain evidence="2">MIT 9302</strain>
    </source>
</reference>
<protein>
    <submittedName>
        <fullName evidence="1">Uncharacterized protein</fullName>
    </submittedName>
</protein>
<dbReference type="AlphaFoldDB" id="A0A0A2A8K7"/>
<accession>A0A0A2A8K7</accession>
<proteinExistence type="predicted"/>
<gene>
    <name evidence="1" type="ORF">EU96_1782</name>
</gene>
<organism evidence="1 2">
    <name type="scientific">Prochlorococcus marinus str. MIT 9302</name>
    <dbReference type="NCBI Taxonomy" id="74545"/>
    <lineage>
        <taxon>Bacteria</taxon>
        <taxon>Bacillati</taxon>
        <taxon>Cyanobacteriota</taxon>
        <taxon>Cyanophyceae</taxon>
        <taxon>Synechococcales</taxon>
        <taxon>Prochlorococcaceae</taxon>
        <taxon>Prochlorococcus</taxon>
    </lineage>
</organism>